<protein>
    <submittedName>
        <fullName evidence="2">CYTH domain-containing protein</fullName>
    </submittedName>
</protein>
<dbReference type="EMBL" id="JAKIKP010000015">
    <property type="protein sequence ID" value="MCL1144088.1"/>
    <property type="molecule type" value="Genomic_DNA"/>
</dbReference>
<comment type="caution">
    <text evidence="2">The sequence shown here is derived from an EMBL/GenBank/DDBJ whole genome shotgun (WGS) entry which is preliminary data.</text>
</comment>
<dbReference type="SMART" id="SM01118">
    <property type="entry name" value="CYTH"/>
    <property type="match status" value="1"/>
</dbReference>
<dbReference type="GO" id="GO:0046872">
    <property type="term" value="F:metal ion binding"/>
    <property type="evidence" value="ECO:0007669"/>
    <property type="project" value="TreeGrafter"/>
</dbReference>
<organism evidence="2 3">
    <name type="scientific">Shewanella gaetbuli</name>
    <dbReference type="NCBI Taxonomy" id="220752"/>
    <lineage>
        <taxon>Bacteria</taxon>
        <taxon>Pseudomonadati</taxon>
        <taxon>Pseudomonadota</taxon>
        <taxon>Gammaproteobacteria</taxon>
        <taxon>Alteromonadales</taxon>
        <taxon>Shewanellaceae</taxon>
        <taxon>Shewanella</taxon>
    </lineage>
</organism>
<dbReference type="InterPro" id="IPR039013">
    <property type="entry name" value="YgiF"/>
</dbReference>
<dbReference type="CDD" id="cd07756">
    <property type="entry name" value="CYTH-like_Pase_CHAD"/>
    <property type="match status" value="1"/>
</dbReference>
<keyword evidence="3" id="KW-1185">Reference proteome</keyword>
<dbReference type="InterPro" id="IPR023577">
    <property type="entry name" value="CYTH_domain"/>
</dbReference>
<dbReference type="Pfam" id="PF01928">
    <property type="entry name" value="CYTH"/>
    <property type="match status" value="1"/>
</dbReference>
<dbReference type="AlphaFoldDB" id="A0A9X1ZU12"/>
<dbReference type="PROSITE" id="PS51707">
    <property type="entry name" value="CYTH"/>
    <property type="match status" value="1"/>
</dbReference>
<evidence type="ECO:0000313" key="3">
    <source>
        <dbReference type="Proteomes" id="UP001139333"/>
    </source>
</evidence>
<dbReference type="PANTHER" id="PTHR39569:SF1">
    <property type="entry name" value="INORGANIC TRIPHOSPHATASE"/>
    <property type="match status" value="1"/>
</dbReference>
<feature type="domain" description="CYTH" evidence="1">
    <location>
        <begin position="2"/>
        <end position="203"/>
    </location>
</feature>
<name>A0A9X1ZU12_9GAMM</name>
<evidence type="ECO:0000259" key="1">
    <source>
        <dbReference type="PROSITE" id="PS51707"/>
    </source>
</evidence>
<dbReference type="Gene3D" id="2.40.320.10">
    <property type="entry name" value="Hypothetical Protein Pfu-838710-001"/>
    <property type="match status" value="1"/>
</dbReference>
<evidence type="ECO:0000313" key="2">
    <source>
        <dbReference type="EMBL" id="MCL1144088.1"/>
    </source>
</evidence>
<proteinExistence type="predicted"/>
<accession>A0A9X1ZU12</accession>
<dbReference type="Proteomes" id="UP001139333">
    <property type="component" value="Unassembled WGS sequence"/>
</dbReference>
<reference evidence="2" key="1">
    <citation type="submission" date="2022-01" db="EMBL/GenBank/DDBJ databases">
        <title>Whole genome-based taxonomy of the Shewanellaceae.</title>
        <authorList>
            <person name="Martin-Rodriguez A.J."/>
        </authorList>
    </citation>
    <scope>NUCLEOTIDE SEQUENCE</scope>
    <source>
        <strain evidence="2">DSM 16422</strain>
    </source>
</reference>
<dbReference type="RefSeq" id="WP_248996757.1">
    <property type="nucleotide sequence ID" value="NZ_JAKIKP010000015.1"/>
</dbReference>
<sequence length="342" mass="39356">MHQEIELKLFIPTQVKHLLIELFNDWPNSITEPQQYLTNYYYDTPSLSLAKLDCGFRVRAWNNQFEQTIKTAGNVSGGLHSRPEFNVAIKDNHPNLLLFPHNIWPSDCDVSQLNRNLVCLFETNFKRSTWRVTFNNSIIEVALDYGEVIAHEQHEPICELELELVSGQVADIIELACKISQHCPIKLGLHSKAVRGYLLSQKVPIKRYLSQAMNLNNLMAQPCASHYAQILRYWQHIELDLLQIHQLLANATQSQQSQLANELGLRWQWLLKCLNEIQQHLSSVTSCSTVVSKGLLLSEQLKSYLSQDITALTADDIQAHYQQLWQQPYYGQLQLQLLSLSH</sequence>
<dbReference type="InterPro" id="IPR033469">
    <property type="entry name" value="CYTH-like_dom_sf"/>
</dbReference>
<dbReference type="PANTHER" id="PTHR39569">
    <property type="entry name" value="INORGANIC TRIPHOSPHATASE"/>
    <property type="match status" value="1"/>
</dbReference>
<dbReference type="SUPFAM" id="SSF55154">
    <property type="entry name" value="CYTH-like phosphatases"/>
    <property type="match status" value="1"/>
</dbReference>
<dbReference type="GO" id="GO:0050355">
    <property type="term" value="F:inorganic triphosphate phosphatase activity"/>
    <property type="evidence" value="ECO:0007669"/>
    <property type="project" value="InterPro"/>
</dbReference>
<gene>
    <name evidence="2" type="ORF">L2672_15530</name>
</gene>